<dbReference type="PANTHER" id="PTHR34580:SF3">
    <property type="entry name" value="PROTEIN PAFB"/>
    <property type="match status" value="1"/>
</dbReference>
<sequence>MSRPTSRVLALLEILQAGGTHTAAVLAGRLGVDERTVRRYVAHLVDLDVPVRAERGRYGGFRLAPGFRMPPLMLTDDEALAVMLGLAAAQRYGPAAGPAAATHSAAAKVRRVLPRRLGERLDALLETAGFTAKQRPYAAPETDVLLLFAQAARERRAVAIGYRSADGRVSRRTLHPYGLVAHAGRWYVTGADSASGEDRTFRLDRVHTADLLPDVFTLPDDDLGPRERLLTALAAAPRRYAVRVLVQADPAHLERRLPPGLAVLEPLAPRDMPAPDGPWVRLALQAEQLDWVPSLLAWIDRPFVIEEPAALRDHVRSLADRLHDCAGRQAPGADPGGATEGR</sequence>
<dbReference type="InterPro" id="IPR051534">
    <property type="entry name" value="CBASS_pafABC_assoc_protein"/>
</dbReference>
<proteinExistence type="predicted"/>
<dbReference type="InterPro" id="IPR026881">
    <property type="entry name" value="WYL_dom"/>
</dbReference>
<name>A0ABS2TT79_9ACTN</name>
<reference evidence="3 4" key="1">
    <citation type="submission" date="2021-01" db="EMBL/GenBank/DDBJ databases">
        <title>Streptomyces acididurans sp. nov., isolated from a peat swamp forest soil.</title>
        <authorList>
            <person name="Chantavorakit T."/>
            <person name="Duangmal K."/>
        </authorList>
    </citation>
    <scope>NUCLEOTIDE SEQUENCE [LARGE SCALE GENOMIC DNA]</scope>
    <source>
        <strain evidence="3 4">KK5PA1</strain>
    </source>
</reference>
<organism evidence="3 4">
    <name type="scientific">Actinacidiphila acididurans</name>
    <dbReference type="NCBI Taxonomy" id="2784346"/>
    <lineage>
        <taxon>Bacteria</taxon>
        <taxon>Bacillati</taxon>
        <taxon>Actinomycetota</taxon>
        <taxon>Actinomycetes</taxon>
        <taxon>Kitasatosporales</taxon>
        <taxon>Streptomycetaceae</taxon>
        <taxon>Actinacidiphila</taxon>
    </lineage>
</organism>
<dbReference type="EMBL" id="JADKYB010000009">
    <property type="protein sequence ID" value="MBM9506545.1"/>
    <property type="molecule type" value="Genomic_DNA"/>
</dbReference>
<dbReference type="Proteomes" id="UP000749040">
    <property type="component" value="Unassembled WGS sequence"/>
</dbReference>
<dbReference type="SUPFAM" id="SSF46785">
    <property type="entry name" value="Winged helix' DNA-binding domain"/>
    <property type="match status" value="1"/>
</dbReference>
<dbReference type="RefSeq" id="WP_205358408.1">
    <property type="nucleotide sequence ID" value="NZ_JADKYB010000009.1"/>
</dbReference>
<keyword evidence="4" id="KW-1185">Reference proteome</keyword>
<dbReference type="InterPro" id="IPR036390">
    <property type="entry name" value="WH_DNA-bd_sf"/>
</dbReference>
<evidence type="ECO:0000259" key="1">
    <source>
        <dbReference type="Pfam" id="PF08279"/>
    </source>
</evidence>
<dbReference type="Pfam" id="PF08279">
    <property type="entry name" value="HTH_11"/>
    <property type="match status" value="1"/>
</dbReference>
<accession>A0ABS2TT79</accession>
<dbReference type="Gene3D" id="1.10.10.10">
    <property type="entry name" value="Winged helix-like DNA-binding domain superfamily/Winged helix DNA-binding domain"/>
    <property type="match status" value="1"/>
</dbReference>
<dbReference type="InterPro" id="IPR036388">
    <property type="entry name" value="WH-like_DNA-bd_sf"/>
</dbReference>
<comment type="caution">
    <text evidence="3">The sequence shown here is derived from an EMBL/GenBank/DDBJ whole genome shotgun (WGS) entry which is preliminary data.</text>
</comment>
<evidence type="ECO:0000259" key="2">
    <source>
        <dbReference type="Pfam" id="PF13280"/>
    </source>
</evidence>
<dbReference type="Pfam" id="PF13280">
    <property type="entry name" value="WYL"/>
    <property type="match status" value="1"/>
</dbReference>
<protein>
    <submittedName>
        <fullName evidence="3">YafY family transcriptional regulator</fullName>
    </submittedName>
</protein>
<dbReference type="PANTHER" id="PTHR34580">
    <property type="match status" value="1"/>
</dbReference>
<gene>
    <name evidence="3" type="ORF">ITX44_18690</name>
</gene>
<evidence type="ECO:0000313" key="3">
    <source>
        <dbReference type="EMBL" id="MBM9506545.1"/>
    </source>
</evidence>
<feature type="domain" description="WYL" evidence="2">
    <location>
        <begin position="144"/>
        <end position="209"/>
    </location>
</feature>
<evidence type="ECO:0000313" key="4">
    <source>
        <dbReference type="Proteomes" id="UP000749040"/>
    </source>
</evidence>
<dbReference type="InterPro" id="IPR013196">
    <property type="entry name" value="HTH_11"/>
</dbReference>
<feature type="domain" description="Helix-turn-helix type 11" evidence="1">
    <location>
        <begin position="7"/>
        <end position="61"/>
    </location>
</feature>
<dbReference type="PROSITE" id="PS52050">
    <property type="entry name" value="WYL"/>
    <property type="match status" value="1"/>
</dbReference>